<dbReference type="InterPro" id="IPR011053">
    <property type="entry name" value="Single_hybrid_motif"/>
</dbReference>
<proteinExistence type="predicted"/>
<dbReference type="PANTHER" id="PTHR30469:SF20">
    <property type="entry name" value="EFFLUX RND TRANSPORTER PERIPLASMIC ADAPTOR SUBUNIT"/>
    <property type="match status" value="1"/>
</dbReference>
<comment type="caution">
    <text evidence="3">The sequence shown here is derived from an EMBL/GenBank/DDBJ whole genome shotgun (WGS) entry which is preliminary data.</text>
</comment>
<organism evidence="3 4">
    <name type="scientific">Zhihengliuella halotolerans</name>
    <dbReference type="NCBI Taxonomy" id="370736"/>
    <lineage>
        <taxon>Bacteria</taxon>
        <taxon>Bacillati</taxon>
        <taxon>Actinomycetota</taxon>
        <taxon>Actinomycetes</taxon>
        <taxon>Micrococcales</taxon>
        <taxon>Micrococcaceae</taxon>
        <taxon>Zhihengliuella</taxon>
    </lineage>
</organism>
<reference evidence="3 4" key="1">
    <citation type="submission" date="2019-02" db="EMBL/GenBank/DDBJ databases">
        <title>Sequencing the genomes of 1000 actinobacteria strains.</title>
        <authorList>
            <person name="Klenk H.-P."/>
        </authorList>
    </citation>
    <scope>NUCLEOTIDE SEQUENCE [LARGE SCALE GENOMIC DNA]</scope>
    <source>
        <strain evidence="3 4">DSM 17364</strain>
    </source>
</reference>
<dbReference type="GO" id="GO:0015562">
    <property type="term" value="F:efflux transmembrane transporter activity"/>
    <property type="evidence" value="ECO:0007669"/>
    <property type="project" value="TreeGrafter"/>
</dbReference>
<dbReference type="Gene3D" id="2.40.420.20">
    <property type="match status" value="1"/>
</dbReference>
<gene>
    <name evidence="3" type="ORF">EV380_0233</name>
</gene>
<evidence type="ECO:0000313" key="4">
    <source>
        <dbReference type="Proteomes" id="UP000292685"/>
    </source>
</evidence>
<dbReference type="PANTHER" id="PTHR30469">
    <property type="entry name" value="MULTIDRUG RESISTANCE PROTEIN MDTA"/>
    <property type="match status" value="1"/>
</dbReference>
<feature type="domain" description="Multidrug resistance protein MdtA-like C-terminal permuted SH3" evidence="2">
    <location>
        <begin position="267"/>
        <end position="321"/>
    </location>
</feature>
<feature type="region of interest" description="Disordered" evidence="1">
    <location>
        <begin position="214"/>
        <end position="241"/>
    </location>
</feature>
<evidence type="ECO:0000313" key="3">
    <source>
        <dbReference type="EMBL" id="RZU60689.1"/>
    </source>
</evidence>
<feature type="compositionally biased region" description="Acidic residues" evidence="1">
    <location>
        <begin position="222"/>
        <end position="233"/>
    </location>
</feature>
<keyword evidence="4" id="KW-1185">Reference proteome</keyword>
<evidence type="ECO:0000259" key="2">
    <source>
        <dbReference type="Pfam" id="PF25967"/>
    </source>
</evidence>
<dbReference type="SUPFAM" id="SSF51230">
    <property type="entry name" value="Single hybrid motif"/>
    <property type="match status" value="1"/>
</dbReference>
<dbReference type="Pfam" id="PF25967">
    <property type="entry name" value="RND-MFP_C"/>
    <property type="match status" value="1"/>
</dbReference>
<accession>A0A4Q8AB03</accession>
<sequence length="343" mass="35980">MRRTVVAVLWLAIGLLIAVSLVKLAFFDGAVGAADDALYPTGQIPVEAVSVETGTVENSLAIDGTITLDSAEKALAPADGEVNYAFVAVGDRVVKGERILQVRSEVLPEPADEAPLGDEDDVVLVPAAPEPRVTYTDVYAPADGKLADFAIHLGDEVAKDDELATIQPETFTATGTINPLDRYRLLDASLSAVVTIEGGPEPFGCDRLVFSDAASEKPPEPTAEEEMMGEEPGGENGSSVSCRVPGHVTVFDGLSMSMEIDAGTVDDAVVVPVTAVRGLVGAGTVWSVDDSGNETERDVDLGVTDGKMVQVTSGLKPGDQVLRFVPGSDPELEPGFEEMGYYE</sequence>
<evidence type="ECO:0000256" key="1">
    <source>
        <dbReference type="SAM" id="MobiDB-lite"/>
    </source>
</evidence>
<dbReference type="AlphaFoldDB" id="A0A4Q8AB03"/>
<protein>
    <submittedName>
        <fullName evidence="3">Multidrug efflux pump subunit AcrA (Membrane-fusion protein)</fullName>
    </submittedName>
</protein>
<dbReference type="InterPro" id="IPR058627">
    <property type="entry name" value="MdtA-like_C"/>
</dbReference>
<name>A0A4Q8AB03_9MICC</name>
<dbReference type="GO" id="GO:1990281">
    <property type="term" value="C:efflux pump complex"/>
    <property type="evidence" value="ECO:0007669"/>
    <property type="project" value="TreeGrafter"/>
</dbReference>
<dbReference type="EMBL" id="SHLA01000001">
    <property type="protein sequence ID" value="RZU60689.1"/>
    <property type="molecule type" value="Genomic_DNA"/>
</dbReference>
<dbReference type="Gene3D" id="2.40.50.100">
    <property type="match status" value="1"/>
</dbReference>
<dbReference type="Proteomes" id="UP000292685">
    <property type="component" value="Unassembled WGS sequence"/>
</dbReference>